<evidence type="ECO:0000313" key="3">
    <source>
        <dbReference type="Proteomes" id="UP000249794"/>
    </source>
</evidence>
<feature type="non-terminal residue" evidence="2">
    <location>
        <position position="203"/>
    </location>
</feature>
<dbReference type="AlphaFoldDB" id="A0A2W4X6P7"/>
<dbReference type="InterPro" id="IPR018977">
    <property type="entry name" value="NurA_domain"/>
</dbReference>
<proteinExistence type="predicted"/>
<evidence type="ECO:0000313" key="2">
    <source>
        <dbReference type="EMBL" id="PZO52844.1"/>
    </source>
</evidence>
<organism evidence="2 3">
    <name type="scientific">Phormidesmis priestleyi</name>
    <dbReference type="NCBI Taxonomy" id="268141"/>
    <lineage>
        <taxon>Bacteria</taxon>
        <taxon>Bacillati</taxon>
        <taxon>Cyanobacteriota</taxon>
        <taxon>Cyanophyceae</taxon>
        <taxon>Leptolyngbyales</taxon>
        <taxon>Leptolyngbyaceae</taxon>
        <taxon>Phormidesmis</taxon>
    </lineage>
</organism>
<reference evidence="3" key="1">
    <citation type="submission" date="2018-04" db="EMBL/GenBank/DDBJ databases">
        <authorList>
            <person name="Cornet L."/>
        </authorList>
    </citation>
    <scope>NUCLEOTIDE SEQUENCE [LARGE SCALE GENOMIC DNA]</scope>
</reference>
<name>A0A2W4X6P7_9CYAN</name>
<comment type="caution">
    <text evidence="2">The sequence shown here is derived from an EMBL/GenBank/DDBJ whole genome shotgun (WGS) entry which is preliminary data.</text>
</comment>
<dbReference type="Pfam" id="PF09376">
    <property type="entry name" value="NurA"/>
    <property type="match status" value="1"/>
</dbReference>
<feature type="domain" description="NurA" evidence="1">
    <location>
        <begin position="99"/>
        <end position="203"/>
    </location>
</feature>
<sequence>MAIKPSQIQRVLSRKRADFASFDRSASGYLAQYQSAWQAWVARSAADRDYWVSAQTGDLGAKPLEPIWAADGGIIRSGLAWQNREQSLAWAGEHLTNVTTFAVDGSQVFPQKDFSIPIALVQIGWFENHHSAAGNYEKDILLDVMTPKDLVADRSQPMDRWINMRRFSMEVQRLIEYITQAKSRAEAAGRDPEKCLVFFDGSL</sequence>
<dbReference type="Proteomes" id="UP000249794">
    <property type="component" value="Unassembled WGS sequence"/>
</dbReference>
<gene>
    <name evidence="2" type="ORF">DCF15_13195</name>
</gene>
<protein>
    <submittedName>
        <fullName evidence="2">NurA domain-containing protein</fullName>
    </submittedName>
</protein>
<dbReference type="EMBL" id="QBMP01000138">
    <property type="protein sequence ID" value="PZO52844.1"/>
    <property type="molecule type" value="Genomic_DNA"/>
</dbReference>
<reference evidence="2 3" key="2">
    <citation type="submission" date="2018-06" db="EMBL/GenBank/DDBJ databases">
        <title>Metagenomic assembly of (sub)arctic Cyanobacteria and their associated microbiome from non-axenic cultures.</title>
        <authorList>
            <person name="Baurain D."/>
        </authorList>
    </citation>
    <scope>NUCLEOTIDE SEQUENCE [LARGE SCALE GENOMIC DNA]</scope>
    <source>
        <strain evidence="2">ULC027bin1</strain>
    </source>
</reference>
<accession>A0A2W4X6P7</accession>
<evidence type="ECO:0000259" key="1">
    <source>
        <dbReference type="Pfam" id="PF09376"/>
    </source>
</evidence>